<keyword evidence="2" id="KW-0548">Nucleotidyltransferase</keyword>
<proteinExistence type="predicted"/>
<evidence type="ECO:0000256" key="1">
    <source>
        <dbReference type="ARBA" id="ARBA00022679"/>
    </source>
</evidence>
<dbReference type="GO" id="GO:0016779">
    <property type="term" value="F:nucleotidyltransferase activity"/>
    <property type="evidence" value="ECO:0007669"/>
    <property type="project" value="UniProtKB-KW"/>
</dbReference>
<evidence type="ECO:0000313" key="5">
    <source>
        <dbReference type="Proteomes" id="UP000313390"/>
    </source>
</evidence>
<keyword evidence="1 4" id="KW-0808">Transferase</keyword>
<dbReference type="SUPFAM" id="SSF53448">
    <property type="entry name" value="Nucleotide-diphospho-sugar transferases"/>
    <property type="match status" value="1"/>
</dbReference>
<dbReference type="Gene3D" id="3.90.550.10">
    <property type="entry name" value="Spore Coat Polysaccharide Biosynthesis Protein SpsA, Chain A"/>
    <property type="match status" value="1"/>
</dbReference>
<organism evidence="4 5">
    <name type="scientific">Brucella pecoris</name>
    <dbReference type="NCBI Taxonomy" id="867683"/>
    <lineage>
        <taxon>Bacteria</taxon>
        <taxon>Pseudomonadati</taxon>
        <taxon>Pseudomonadota</taxon>
        <taxon>Alphaproteobacteria</taxon>
        <taxon>Hyphomicrobiales</taxon>
        <taxon>Brucellaceae</taxon>
        <taxon>Brucella/Ochrobactrum group</taxon>
        <taxon>Brucella</taxon>
    </lineage>
</organism>
<accession>A0A5C5CQ95</accession>
<name>A0A5C5CQ95_9HYPH</name>
<dbReference type="InterPro" id="IPR050065">
    <property type="entry name" value="GlmU-like"/>
</dbReference>
<evidence type="ECO:0000313" key="4">
    <source>
        <dbReference type="EMBL" id="TNV13081.1"/>
    </source>
</evidence>
<dbReference type="AlphaFoldDB" id="A0A5C5CQ95"/>
<dbReference type="EMBL" id="VEWK01000004">
    <property type="protein sequence ID" value="TNV13081.1"/>
    <property type="molecule type" value="Genomic_DNA"/>
</dbReference>
<dbReference type="Proteomes" id="UP000313390">
    <property type="component" value="Unassembled WGS sequence"/>
</dbReference>
<protein>
    <submittedName>
        <fullName evidence="4">Nucleotidyltransferase family protein</fullName>
    </submittedName>
</protein>
<dbReference type="InterPro" id="IPR029044">
    <property type="entry name" value="Nucleotide-diphossugar_trans"/>
</dbReference>
<dbReference type="PANTHER" id="PTHR43584:SF8">
    <property type="entry name" value="N-ACETYLMURAMATE ALPHA-1-PHOSPHATE URIDYLYLTRANSFERASE"/>
    <property type="match status" value="1"/>
</dbReference>
<dbReference type="InterPro" id="IPR005835">
    <property type="entry name" value="NTP_transferase_dom"/>
</dbReference>
<reference evidence="4 5" key="1">
    <citation type="journal article" date="2011" name="Int. J. Syst. Evol. Microbiol.">
        <title>Ochrobactrum pecoris sp. nov., isolated from farm animals.</title>
        <authorList>
            <person name="Kampfer P."/>
            <person name="Huber B."/>
            <person name="Busse H.J."/>
            <person name="Scholz H.C."/>
            <person name="Tomaso H."/>
            <person name="Hotzel H."/>
            <person name="Melzer F."/>
        </authorList>
    </citation>
    <scope>NUCLEOTIDE SEQUENCE [LARGE SCALE GENOMIC DNA]</scope>
    <source>
        <strain evidence="4 5">08RB2639</strain>
    </source>
</reference>
<dbReference type="OrthoDB" id="9788272at2"/>
<feature type="domain" description="Nucleotidyl transferase" evidence="3">
    <location>
        <begin position="12"/>
        <end position="154"/>
    </location>
</feature>
<comment type="caution">
    <text evidence="4">The sequence shown here is derived from an EMBL/GenBank/DDBJ whole genome shotgun (WGS) entry which is preliminary data.</text>
</comment>
<evidence type="ECO:0000259" key="3">
    <source>
        <dbReference type="Pfam" id="PF00483"/>
    </source>
</evidence>
<gene>
    <name evidence="4" type="ORF">FIB18_09915</name>
</gene>
<dbReference type="Pfam" id="PF00483">
    <property type="entry name" value="NTP_transferase"/>
    <property type="match status" value="1"/>
</dbReference>
<sequence length="244" mass="26404">MAKMPEMAPKTAMVLAAGLGKRMRPITETIPKPLVKVAGKPLIDWGLDAAVRAGIGTAIVNVHYLADQLEDHLRQRSNLKIVISDEREELLDSAGGIVKTLPLLGAEPFFILNADTFWVGDEKAPNLSALAEAWDAERMDILLMTARLDQETGYEGKGDFVADENGHLRRARDVSGEPVIYAGAGIIHPRIFDQALPGVSSLNRYFDEAIAASRLYGMPMTGHWLTVGTPDAIGEAEAALTTFA</sequence>
<dbReference type="PANTHER" id="PTHR43584">
    <property type="entry name" value="NUCLEOTIDYL TRANSFERASE"/>
    <property type="match status" value="1"/>
</dbReference>
<evidence type="ECO:0000256" key="2">
    <source>
        <dbReference type="ARBA" id="ARBA00022695"/>
    </source>
</evidence>
<dbReference type="CDD" id="cd06422">
    <property type="entry name" value="NTP_transferase_like_1"/>
    <property type="match status" value="1"/>
</dbReference>